<comment type="function">
    <text evidence="5">Catalyzes the conversion of N-formimidoyl-L-glutamate to L-glutamate and formamide.</text>
</comment>
<feature type="binding site" evidence="5">
    <location>
        <position position="152"/>
    </location>
    <ligand>
        <name>Mn(2+)</name>
        <dbReference type="ChEBI" id="CHEBI:29035"/>
        <label>1</label>
    </ligand>
</feature>
<dbReference type="PROSITE" id="PS51409">
    <property type="entry name" value="ARGINASE_2"/>
    <property type="match status" value="1"/>
</dbReference>
<protein>
    <recommendedName>
        <fullName evidence="5 6">Formimidoylglutamase</fullName>
        <ecNumber evidence="5 6">3.5.3.8</ecNumber>
    </recommendedName>
    <alternativeName>
        <fullName evidence="5">Formiminoglutamase</fullName>
    </alternativeName>
    <alternativeName>
        <fullName evidence="5">Formiminoglutamate hydrolase</fullName>
    </alternativeName>
</protein>
<dbReference type="PIRSF" id="PIRSF036979">
    <property type="entry name" value="Arginase"/>
    <property type="match status" value="1"/>
</dbReference>
<evidence type="ECO:0000313" key="10">
    <source>
        <dbReference type="Proteomes" id="UP001596422"/>
    </source>
</evidence>
<feature type="binding site" evidence="5">
    <location>
        <position position="156"/>
    </location>
    <ligand>
        <name>Mn(2+)</name>
        <dbReference type="ChEBI" id="CHEBI:29035"/>
        <label>1</label>
    </ligand>
</feature>
<evidence type="ECO:0000256" key="1">
    <source>
        <dbReference type="ARBA" id="ARBA00022723"/>
    </source>
</evidence>
<evidence type="ECO:0000256" key="5">
    <source>
        <dbReference type="HAMAP-Rule" id="MF_00737"/>
    </source>
</evidence>
<reference evidence="10" key="1">
    <citation type="journal article" date="2019" name="Int. J. Syst. Evol. Microbiol.">
        <title>The Global Catalogue of Microorganisms (GCM) 10K type strain sequencing project: providing services to taxonomists for standard genome sequencing and annotation.</title>
        <authorList>
            <consortium name="The Broad Institute Genomics Platform"/>
            <consortium name="The Broad Institute Genome Sequencing Center for Infectious Disease"/>
            <person name="Wu L."/>
            <person name="Ma J."/>
        </authorList>
    </citation>
    <scope>NUCLEOTIDE SEQUENCE [LARGE SCALE GENOMIC DNA]</scope>
    <source>
        <strain evidence="10">NBRC 111756</strain>
    </source>
</reference>
<keyword evidence="10" id="KW-1185">Reference proteome</keyword>
<comment type="similarity">
    <text evidence="5 7 8">Belongs to the arginase family.</text>
</comment>
<name>A0ABW2A6G6_9GAMM</name>
<feature type="binding site" evidence="5">
    <location>
        <position position="246"/>
    </location>
    <ligand>
        <name>Mn(2+)</name>
        <dbReference type="ChEBI" id="CHEBI:29035"/>
        <label>2</label>
    </ligand>
</feature>
<evidence type="ECO:0000256" key="8">
    <source>
        <dbReference type="RuleBase" id="RU003684"/>
    </source>
</evidence>
<feature type="binding site" evidence="5">
    <location>
        <position position="244"/>
    </location>
    <ligand>
        <name>Mn(2+)</name>
        <dbReference type="ChEBI" id="CHEBI:29035"/>
        <label>1</label>
    </ligand>
</feature>
<comment type="cofactor">
    <cofactor evidence="5">
        <name>Mn(2+)</name>
        <dbReference type="ChEBI" id="CHEBI:29035"/>
    </cofactor>
    <text evidence="5">Binds 2 manganese ions per subunit.</text>
</comment>
<dbReference type="NCBIfam" id="TIGR01227">
    <property type="entry name" value="hutG"/>
    <property type="match status" value="1"/>
</dbReference>
<dbReference type="InterPro" id="IPR005923">
    <property type="entry name" value="HutG"/>
</dbReference>
<proteinExistence type="inferred from homology"/>
<dbReference type="SUPFAM" id="SSF52768">
    <property type="entry name" value="Arginase/deacetylase"/>
    <property type="match status" value="1"/>
</dbReference>
<dbReference type="HAMAP" id="MF_00737">
    <property type="entry name" value="Formimidoylglutam"/>
    <property type="match status" value="1"/>
</dbReference>
<dbReference type="InterPro" id="IPR020855">
    <property type="entry name" value="Ureohydrolase_Mn_BS"/>
</dbReference>
<evidence type="ECO:0000256" key="2">
    <source>
        <dbReference type="ARBA" id="ARBA00022801"/>
    </source>
</evidence>
<dbReference type="InterPro" id="IPR023696">
    <property type="entry name" value="Ureohydrolase_dom_sf"/>
</dbReference>
<dbReference type="EMBL" id="JBHSWE010000001">
    <property type="protein sequence ID" value="MFC6673130.1"/>
    <property type="molecule type" value="Genomic_DNA"/>
</dbReference>
<dbReference type="Pfam" id="PF00491">
    <property type="entry name" value="Arginase"/>
    <property type="match status" value="1"/>
</dbReference>
<dbReference type="PANTHER" id="PTHR11358:SF35">
    <property type="entry name" value="FORMIMIDOYLGLUTAMASE"/>
    <property type="match status" value="1"/>
</dbReference>
<evidence type="ECO:0000256" key="7">
    <source>
        <dbReference type="PROSITE-ProRule" id="PRU00742"/>
    </source>
</evidence>
<keyword evidence="3 5" id="KW-0369">Histidine metabolism</keyword>
<evidence type="ECO:0000256" key="6">
    <source>
        <dbReference type="NCBIfam" id="TIGR01227"/>
    </source>
</evidence>
<comment type="catalytic activity">
    <reaction evidence="5">
        <text>N-formimidoyl-L-glutamate + H2O = formamide + L-glutamate</text>
        <dbReference type="Rhea" id="RHEA:22492"/>
        <dbReference type="ChEBI" id="CHEBI:15377"/>
        <dbReference type="ChEBI" id="CHEBI:16397"/>
        <dbReference type="ChEBI" id="CHEBI:29985"/>
        <dbReference type="ChEBI" id="CHEBI:58928"/>
        <dbReference type="EC" id="3.5.3.8"/>
    </reaction>
</comment>
<comment type="caution">
    <text evidence="9">The sequence shown here is derived from an EMBL/GenBank/DDBJ whole genome shotgun (WGS) entry which is preliminary data.</text>
</comment>
<keyword evidence="2 5" id="KW-0378">Hydrolase</keyword>
<dbReference type="PRINTS" id="PR00116">
    <property type="entry name" value="ARGINASE"/>
</dbReference>
<evidence type="ECO:0000313" key="9">
    <source>
        <dbReference type="EMBL" id="MFC6673130.1"/>
    </source>
</evidence>
<dbReference type="GO" id="GO:0050415">
    <property type="term" value="F:formimidoylglutamase activity"/>
    <property type="evidence" value="ECO:0007669"/>
    <property type="project" value="UniProtKB-EC"/>
</dbReference>
<keyword evidence="4 5" id="KW-0464">Manganese</keyword>
<dbReference type="PROSITE" id="PS01053">
    <property type="entry name" value="ARGINASE_1"/>
    <property type="match status" value="1"/>
</dbReference>
<feature type="binding site" evidence="5">
    <location>
        <position position="152"/>
    </location>
    <ligand>
        <name>Mn(2+)</name>
        <dbReference type="ChEBI" id="CHEBI:29035"/>
        <label>2</label>
    </ligand>
</feature>
<accession>A0ABW2A6G6</accession>
<dbReference type="CDD" id="cd09988">
    <property type="entry name" value="Formimidoylglutamase"/>
    <property type="match status" value="1"/>
</dbReference>
<dbReference type="Proteomes" id="UP001596422">
    <property type="component" value="Unassembled WGS sequence"/>
</dbReference>
<evidence type="ECO:0000256" key="3">
    <source>
        <dbReference type="ARBA" id="ARBA00022808"/>
    </source>
</evidence>
<organism evidence="9 10">
    <name type="scientific">Marinobacterium aestuariivivens</name>
    <dbReference type="NCBI Taxonomy" id="1698799"/>
    <lineage>
        <taxon>Bacteria</taxon>
        <taxon>Pseudomonadati</taxon>
        <taxon>Pseudomonadota</taxon>
        <taxon>Gammaproteobacteria</taxon>
        <taxon>Oceanospirillales</taxon>
        <taxon>Oceanospirillaceae</taxon>
        <taxon>Marinobacterium</taxon>
    </lineage>
</organism>
<dbReference type="EC" id="3.5.3.8" evidence="5 6"/>
<gene>
    <name evidence="5 9" type="primary">hutG</name>
    <name evidence="9" type="ORF">ACFQDL_25850</name>
</gene>
<feature type="binding site" evidence="5">
    <location>
        <position position="154"/>
    </location>
    <ligand>
        <name>Mn(2+)</name>
        <dbReference type="ChEBI" id="CHEBI:29035"/>
        <label>2</label>
    </ligand>
</feature>
<keyword evidence="1 5" id="KW-0479">Metal-binding</keyword>
<feature type="binding site" evidence="5">
    <location>
        <position position="123"/>
    </location>
    <ligand>
        <name>Mn(2+)</name>
        <dbReference type="ChEBI" id="CHEBI:29035"/>
        <label>1</label>
    </ligand>
</feature>
<dbReference type="InterPro" id="IPR006035">
    <property type="entry name" value="Ureohydrolase"/>
</dbReference>
<comment type="pathway">
    <text evidence="5">Amino-acid degradation; L-histidine degradation into L-glutamate; L-glutamate from N-formimidoyl-L-glutamate (hydrolase route): step 1/1.</text>
</comment>
<evidence type="ECO:0000256" key="4">
    <source>
        <dbReference type="ARBA" id="ARBA00023211"/>
    </source>
</evidence>
<dbReference type="RefSeq" id="WP_379911521.1">
    <property type="nucleotide sequence ID" value="NZ_JBHSWE010000001.1"/>
</dbReference>
<dbReference type="Gene3D" id="3.40.800.10">
    <property type="entry name" value="Ureohydrolase domain"/>
    <property type="match status" value="1"/>
</dbReference>
<sequence length="313" mass="34176">MSEVDFNEIWTGRVDSEEEAALATRLHQVISPLGEGPAGVALVGFCSDEGVRRNKGRVGARQAPDQLRRAIANLPWSPERAAYDAGNVVCEGEQLEAAHLALANLVQDCLSDGHFPVVLGGGHEVAFGTWLGLAQHFERRSEQPRIGIVNFDAHFDLRLDSNGASSGTPFYQISQRCSEKGYDFRYCCLGVSEISNTPALFRRAGELGVSYRKDADMGVIQLDDTRAQLERFIDDCDVLYLTIDLDVLPASVAPGVSAPAPRGVGLEILEPLIAVIRRSGKLKIADIAEYNPTFDIDNWTARAAARLIHFIVK</sequence>
<feature type="binding site" evidence="5">
    <location>
        <position position="244"/>
    </location>
    <ligand>
        <name>Mn(2+)</name>
        <dbReference type="ChEBI" id="CHEBI:29035"/>
        <label>2</label>
    </ligand>
</feature>
<dbReference type="PANTHER" id="PTHR11358">
    <property type="entry name" value="ARGINASE/AGMATINASE"/>
    <property type="match status" value="1"/>
</dbReference>